<proteinExistence type="predicted"/>
<evidence type="ECO:0000256" key="6">
    <source>
        <dbReference type="ARBA" id="ARBA00023136"/>
    </source>
</evidence>
<evidence type="ECO:0000256" key="5">
    <source>
        <dbReference type="ARBA" id="ARBA00022989"/>
    </source>
</evidence>
<evidence type="ECO:0000256" key="2">
    <source>
        <dbReference type="ARBA" id="ARBA00022475"/>
    </source>
</evidence>
<protein>
    <submittedName>
        <fullName evidence="9">Phosphatase PAP2 family protein</fullName>
    </submittedName>
</protein>
<keyword evidence="5 7" id="KW-1133">Transmembrane helix</keyword>
<evidence type="ECO:0000313" key="10">
    <source>
        <dbReference type="Proteomes" id="UP001597417"/>
    </source>
</evidence>
<dbReference type="InterPro" id="IPR000326">
    <property type="entry name" value="PAP2/HPO"/>
</dbReference>
<dbReference type="PANTHER" id="PTHR14969:SF62">
    <property type="entry name" value="DECAPRENYLPHOSPHORYL-5-PHOSPHORIBOSE PHOSPHATASE RV3807C-RELATED"/>
    <property type="match status" value="1"/>
</dbReference>
<evidence type="ECO:0000256" key="1">
    <source>
        <dbReference type="ARBA" id="ARBA00004651"/>
    </source>
</evidence>
<dbReference type="EMBL" id="JBHUKR010000006">
    <property type="protein sequence ID" value="MFD2416355.1"/>
    <property type="molecule type" value="Genomic_DNA"/>
</dbReference>
<dbReference type="SUPFAM" id="SSF48317">
    <property type="entry name" value="Acid phosphatase/Vanadium-dependent haloperoxidase"/>
    <property type="match status" value="1"/>
</dbReference>
<evidence type="ECO:0000256" key="4">
    <source>
        <dbReference type="ARBA" id="ARBA00022801"/>
    </source>
</evidence>
<keyword evidence="4" id="KW-0378">Hydrolase</keyword>
<evidence type="ECO:0000256" key="7">
    <source>
        <dbReference type="SAM" id="Phobius"/>
    </source>
</evidence>
<sequence length="212" mass="23113">MIDDSWYRSVTGFAQTLPWLSGPAVAFSEYAIFLIFPAFLAIGWWLRTRGVDTAARVLWVPCAVVLAYGVDWLLKITIAEPRPCRALAGVHPLLPCDAPTVYSFPSNHTVAVAAFAAAVFLVRRRWGVYATIFAVLVGFSRVYIGAHYPHDVLGGAAVGTAIAFLGVPLHPYLVAFSRRAVDAFGSRVAARRATPEDPGMDMAVEETEEERS</sequence>
<dbReference type="RefSeq" id="WP_378263070.1">
    <property type="nucleotide sequence ID" value="NZ_JBHUKR010000006.1"/>
</dbReference>
<dbReference type="Gene3D" id="1.20.144.10">
    <property type="entry name" value="Phosphatidic acid phosphatase type 2/haloperoxidase"/>
    <property type="match status" value="1"/>
</dbReference>
<accession>A0ABW5FMW1</accession>
<dbReference type="PANTHER" id="PTHR14969">
    <property type="entry name" value="SPHINGOSINE-1-PHOSPHATE PHOSPHOHYDROLASE"/>
    <property type="match status" value="1"/>
</dbReference>
<evidence type="ECO:0000259" key="8">
    <source>
        <dbReference type="SMART" id="SM00014"/>
    </source>
</evidence>
<name>A0ABW5FMW1_9PSEU</name>
<dbReference type="Proteomes" id="UP001597417">
    <property type="component" value="Unassembled WGS sequence"/>
</dbReference>
<keyword evidence="10" id="KW-1185">Reference proteome</keyword>
<reference evidence="10" key="1">
    <citation type="journal article" date="2019" name="Int. J. Syst. Evol. Microbiol.">
        <title>The Global Catalogue of Microorganisms (GCM) 10K type strain sequencing project: providing services to taxonomists for standard genome sequencing and annotation.</title>
        <authorList>
            <consortium name="The Broad Institute Genomics Platform"/>
            <consortium name="The Broad Institute Genome Sequencing Center for Infectious Disease"/>
            <person name="Wu L."/>
            <person name="Ma J."/>
        </authorList>
    </citation>
    <scope>NUCLEOTIDE SEQUENCE [LARGE SCALE GENOMIC DNA]</scope>
    <source>
        <strain evidence="10">CGMCC 4.7645</strain>
    </source>
</reference>
<evidence type="ECO:0000313" key="9">
    <source>
        <dbReference type="EMBL" id="MFD2416355.1"/>
    </source>
</evidence>
<comment type="subcellular location">
    <subcellularLocation>
        <location evidence="1">Cell membrane</location>
        <topology evidence="1">Multi-pass membrane protein</topology>
    </subcellularLocation>
</comment>
<feature type="domain" description="Phosphatidic acid phosphatase type 2/haloperoxidase" evidence="8">
    <location>
        <begin position="60"/>
        <end position="167"/>
    </location>
</feature>
<feature type="transmembrane region" description="Helical" evidence="7">
    <location>
        <begin position="152"/>
        <end position="174"/>
    </location>
</feature>
<comment type="caution">
    <text evidence="9">The sequence shown here is derived from an EMBL/GenBank/DDBJ whole genome shotgun (WGS) entry which is preliminary data.</text>
</comment>
<keyword evidence="6 7" id="KW-0472">Membrane</keyword>
<dbReference type="SMART" id="SM00014">
    <property type="entry name" value="acidPPc"/>
    <property type="match status" value="1"/>
</dbReference>
<dbReference type="Pfam" id="PF01569">
    <property type="entry name" value="PAP2"/>
    <property type="match status" value="1"/>
</dbReference>
<keyword evidence="3 7" id="KW-0812">Transmembrane</keyword>
<feature type="transmembrane region" description="Helical" evidence="7">
    <location>
        <begin position="58"/>
        <end position="79"/>
    </location>
</feature>
<feature type="transmembrane region" description="Helical" evidence="7">
    <location>
        <begin position="128"/>
        <end position="146"/>
    </location>
</feature>
<dbReference type="InterPro" id="IPR036938">
    <property type="entry name" value="PAP2/HPO_sf"/>
</dbReference>
<keyword evidence="2" id="KW-1003">Cell membrane</keyword>
<gene>
    <name evidence="9" type="ORF">ACFSXZ_08430</name>
</gene>
<feature type="transmembrane region" description="Helical" evidence="7">
    <location>
        <begin position="27"/>
        <end position="46"/>
    </location>
</feature>
<evidence type="ECO:0000256" key="3">
    <source>
        <dbReference type="ARBA" id="ARBA00022692"/>
    </source>
</evidence>
<organism evidence="9 10">
    <name type="scientific">Amycolatopsis pigmentata</name>
    <dbReference type="NCBI Taxonomy" id="450801"/>
    <lineage>
        <taxon>Bacteria</taxon>
        <taxon>Bacillati</taxon>
        <taxon>Actinomycetota</taxon>
        <taxon>Actinomycetes</taxon>
        <taxon>Pseudonocardiales</taxon>
        <taxon>Pseudonocardiaceae</taxon>
        <taxon>Amycolatopsis</taxon>
    </lineage>
</organism>
<feature type="transmembrane region" description="Helical" evidence="7">
    <location>
        <begin position="99"/>
        <end position="121"/>
    </location>
</feature>